<feature type="transmembrane region" description="Helical" evidence="1">
    <location>
        <begin position="39"/>
        <end position="56"/>
    </location>
</feature>
<keyword evidence="1" id="KW-0472">Membrane</keyword>
<accession>A0A1V4KHY5</accession>
<dbReference type="EMBL" id="LSYS01003057">
    <property type="protein sequence ID" value="OPJ84049.1"/>
    <property type="molecule type" value="Genomic_DNA"/>
</dbReference>
<sequence>MILTEDEASWADTKIRIRLSLLEQNLHALKTQKRKQSKIWTLLYSCGEFCTLYVWLKVHVGDVTKTRDGTTQGCWCLGPDPGQIRYYVLMLALVAYFFLHNEKRTCRNVNNFLRKENSTSSPDP</sequence>
<protein>
    <submittedName>
        <fullName evidence="2">Uncharacterized protein</fullName>
    </submittedName>
</protein>
<evidence type="ECO:0000313" key="2">
    <source>
        <dbReference type="EMBL" id="OPJ84049.1"/>
    </source>
</evidence>
<keyword evidence="1" id="KW-0812">Transmembrane</keyword>
<dbReference type="Proteomes" id="UP000190648">
    <property type="component" value="Unassembled WGS sequence"/>
</dbReference>
<comment type="caution">
    <text evidence="2">The sequence shown here is derived from an EMBL/GenBank/DDBJ whole genome shotgun (WGS) entry which is preliminary data.</text>
</comment>
<evidence type="ECO:0000313" key="3">
    <source>
        <dbReference type="Proteomes" id="UP000190648"/>
    </source>
</evidence>
<dbReference type="AlphaFoldDB" id="A0A1V4KHY5"/>
<proteinExistence type="predicted"/>
<feature type="transmembrane region" description="Helical" evidence="1">
    <location>
        <begin position="84"/>
        <end position="99"/>
    </location>
</feature>
<keyword evidence="3" id="KW-1185">Reference proteome</keyword>
<organism evidence="2 3">
    <name type="scientific">Patagioenas fasciata monilis</name>
    <dbReference type="NCBI Taxonomy" id="372326"/>
    <lineage>
        <taxon>Eukaryota</taxon>
        <taxon>Metazoa</taxon>
        <taxon>Chordata</taxon>
        <taxon>Craniata</taxon>
        <taxon>Vertebrata</taxon>
        <taxon>Euteleostomi</taxon>
        <taxon>Archelosauria</taxon>
        <taxon>Archosauria</taxon>
        <taxon>Dinosauria</taxon>
        <taxon>Saurischia</taxon>
        <taxon>Theropoda</taxon>
        <taxon>Coelurosauria</taxon>
        <taxon>Aves</taxon>
        <taxon>Neognathae</taxon>
        <taxon>Neoaves</taxon>
        <taxon>Columbimorphae</taxon>
        <taxon>Columbiformes</taxon>
        <taxon>Columbidae</taxon>
        <taxon>Patagioenas</taxon>
    </lineage>
</organism>
<reference evidence="2 3" key="1">
    <citation type="submission" date="2016-02" db="EMBL/GenBank/DDBJ databases">
        <title>Band-tailed pigeon sequencing and assembly.</title>
        <authorList>
            <person name="Soares A.E."/>
            <person name="Novak B.J."/>
            <person name="Rice E.S."/>
            <person name="O'Connell B."/>
            <person name="Chang D."/>
            <person name="Weber S."/>
            <person name="Shapiro B."/>
        </authorList>
    </citation>
    <scope>NUCLEOTIDE SEQUENCE [LARGE SCALE GENOMIC DNA]</scope>
    <source>
        <strain evidence="2">BTP2013</strain>
        <tissue evidence="2">Blood</tissue>
    </source>
</reference>
<evidence type="ECO:0000256" key="1">
    <source>
        <dbReference type="SAM" id="Phobius"/>
    </source>
</evidence>
<gene>
    <name evidence="2" type="ORF">AV530_015561</name>
</gene>
<keyword evidence="1" id="KW-1133">Transmembrane helix</keyword>
<name>A0A1V4KHY5_PATFA</name>